<reference evidence="1" key="1">
    <citation type="submission" date="2020-01" db="EMBL/GenBank/DDBJ databases">
        <authorList>
            <person name="Rat A."/>
        </authorList>
    </citation>
    <scope>NUCLEOTIDE SEQUENCE</scope>
    <source>
        <strain evidence="1">LMG 31231</strain>
    </source>
</reference>
<dbReference type="Pfam" id="PF07040">
    <property type="entry name" value="DUF1326"/>
    <property type="match status" value="1"/>
</dbReference>
<keyword evidence="2" id="KW-1185">Reference proteome</keyword>
<comment type="caution">
    <text evidence="1">The sequence shown here is derived from an EMBL/GenBank/DDBJ whole genome shotgun (WGS) entry which is preliminary data.</text>
</comment>
<dbReference type="RefSeq" id="WP_211860593.1">
    <property type="nucleotide sequence ID" value="NZ_JAAEDM010000005.1"/>
</dbReference>
<dbReference type="AlphaFoldDB" id="A0A9X9WSU1"/>
<dbReference type="EMBL" id="JAAEDM010000005">
    <property type="protein sequence ID" value="MBR0670220.1"/>
    <property type="molecule type" value="Genomic_DNA"/>
</dbReference>
<name>A0A9X9WSU1_9PROT</name>
<organism evidence="1 2">
    <name type="scientific">Neoroseomonas soli</name>
    <dbReference type="NCBI Taxonomy" id="1081025"/>
    <lineage>
        <taxon>Bacteria</taxon>
        <taxon>Pseudomonadati</taxon>
        <taxon>Pseudomonadota</taxon>
        <taxon>Alphaproteobacteria</taxon>
        <taxon>Acetobacterales</taxon>
        <taxon>Acetobacteraceae</taxon>
        <taxon>Neoroseomonas</taxon>
    </lineage>
</organism>
<gene>
    <name evidence="1" type="ORF">GXW76_03455</name>
</gene>
<dbReference type="Proteomes" id="UP001138751">
    <property type="component" value="Unassembled WGS sequence"/>
</dbReference>
<evidence type="ECO:0000313" key="2">
    <source>
        <dbReference type="Proteomes" id="UP001138751"/>
    </source>
</evidence>
<sequence>MGYSLKGELLEVCDCNTLCPCWIGEDPDNGTCRSSLAYHIEKGEIDGVDVSGLNFGLAVFIPGNVLAGKWRVVRYVDDRANGAQEAALLKVFRGEAGGPIADLAGLVGEEVGARRAKFTFDVKEGKGTLKIGDAVHAEMEPYRGPTGEPTRLVESIFSTIPGSPAFVGKASEFRLKQPELGIDLDLRGHNAIQGFFEMRH</sequence>
<protein>
    <submittedName>
        <fullName evidence="1">DUF1326 domain-containing protein</fullName>
    </submittedName>
</protein>
<reference evidence="1" key="2">
    <citation type="journal article" date="2021" name="Syst. Appl. Microbiol.">
        <title>Roseomonas hellenica sp. nov., isolated from roots of wild-growing Alkanna tinctoria.</title>
        <authorList>
            <person name="Rat A."/>
            <person name="Naranjo H.D."/>
            <person name="Lebbe L."/>
            <person name="Cnockaert M."/>
            <person name="Krigas N."/>
            <person name="Grigoriadou K."/>
            <person name="Maloupa E."/>
            <person name="Willems A."/>
        </authorList>
    </citation>
    <scope>NUCLEOTIDE SEQUENCE</scope>
    <source>
        <strain evidence="1">LMG 31231</strain>
    </source>
</reference>
<evidence type="ECO:0000313" key="1">
    <source>
        <dbReference type="EMBL" id="MBR0670220.1"/>
    </source>
</evidence>
<accession>A0A9X9WSU1</accession>
<proteinExistence type="predicted"/>
<dbReference type="InterPro" id="IPR009758">
    <property type="entry name" value="DUF1326"/>
</dbReference>